<keyword evidence="14" id="KW-0131">Cell cycle</keyword>
<keyword evidence="13 18" id="KW-0560">Oxidoreductase</keyword>
<dbReference type="InterPro" id="IPR006094">
    <property type="entry name" value="Oxid_FAD_bind_N"/>
</dbReference>
<keyword evidence="15" id="KW-0961">Cell wall biogenesis/degradation</keyword>
<dbReference type="GO" id="GO:0008360">
    <property type="term" value="P:regulation of cell shape"/>
    <property type="evidence" value="ECO:0007669"/>
    <property type="project" value="UniProtKB-KW"/>
</dbReference>
<evidence type="ECO:0000256" key="16">
    <source>
        <dbReference type="ARBA" id="ARBA00048914"/>
    </source>
</evidence>
<dbReference type="UniPathway" id="UPA00219"/>
<evidence type="ECO:0000256" key="9">
    <source>
        <dbReference type="ARBA" id="ARBA00022827"/>
    </source>
</evidence>
<dbReference type="AlphaFoldDB" id="A0A1J5RU24"/>
<dbReference type="InterPro" id="IPR036318">
    <property type="entry name" value="FAD-bd_PCMH-like_sf"/>
</dbReference>
<dbReference type="Pfam" id="PF01565">
    <property type="entry name" value="FAD_binding_4"/>
    <property type="match status" value="1"/>
</dbReference>
<evidence type="ECO:0000256" key="6">
    <source>
        <dbReference type="ARBA" id="ARBA00022490"/>
    </source>
</evidence>
<dbReference type="InterPro" id="IPR011601">
    <property type="entry name" value="MurB_C"/>
</dbReference>
<name>A0A1J5RU24_9ZZZZ</name>
<evidence type="ECO:0000256" key="10">
    <source>
        <dbReference type="ARBA" id="ARBA00022857"/>
    </source>
</evidence>
<evidence type="ECO:0000256" key="5">
    <source>
        <dbReference type="ARBA" id="ARBA00012518"/>
    </source>
</evidence>
<dbReference type="SUPFAM" id="SSF56194">
    <property type="entry name" value="Uridine diphospho-N-Acetylenolpyruvylglucosamine reductase, MurB, C-terminal domain"/>
    <property type="match status" value="1"/>
</dbReference>
<dbReference type="InterPro" id="IPR016167">
    <property type="entry name" value="FAD-bd_PCMH_sub1"/>
</dbReference>
<dbReference type="InterPro" id="IPR003170">
    <property type="entry name" value="MurB"/>
</dbReference>
<dbReference type="Gene3D" id="3.30.465.10">
    <property type="match status" value="1"/>
</dbReference>
<dbReference type="PANTHER" id="PTHR21071:SF4">
    <property type="entry name" value="UDP-N-ACETYLENOLPYRUVOYLGLUCOSAMINE REDUCTASE"/>
    <property type="match status" value="1"/>
</dbReference>
<dbReference type="GO" id="GO:0071555">
    <property type="term" value="P:cell wall organization"/>
    <property type="evidence" value="ECO:0007669"/>
    <property type="project" value="UniProtKB-KW"/>
</dbReference>
<accession>A0A1J5RU24</accession>
<evidence type="ECO:0000256" key="2">
    <source>
        <dbReference type="ARBA" id="ARBA00003921"/>
    </source>
</evidence>
<reference evidence="18" key="1">
    <citation type="submission" date="2016-10" db="EMBL/GenBank/DDBJ databases">
        <title>Sequence of Gallionella enrichment culture.</title>
        <authorList>
            <person name="Poehlein A."/>
            <person name="Muehling M."/>
            <person name="Daniel R."/>
        </authorList>
    </citation>
    <scope>NUCLEOTIDE SEQUENCE</scope>
</reference>
<organism evidence="18">
    <name type="scientific">mine drainage metagenome</name>
    <dbReference type="NCBI Taxonomy" id="410659"/>
    <lineage>
        <taxon>unclassified sequences</taxon>
        <taxon>metagenomes</taxon>
        <taxon>ecological metagenomes</taxon>
    </lineage>
</organism>
<dbReference type="PROSITE" id="PS51387">
    <property type="entry name" value="FAD_PCMH"/>
    <property type="match status" value="1"/>
</dbReference>
<dbReference type="PANTHER" id="PTHR21071">
    <property type="entry name" value="UDP-N-ACETYLENOLPYRUVOYLGLUCOSAMINE REDUCTASE"/>
    <property type="match status" value="1"/>
</dbReference>
<dbReference type="InterPro" id="IPR036635">
    <property type="entry name" value="MurB_C_sf"/>
</dbReference>
<dbReference type="Gene3D" id="3.30.43.10">
    <property type="entry name" value="Uridine Diphospho-n-acetylenolpyruvylglucosamine Reductase, domain 2"/>
    <property type="match status" value="1"/>
</dbReference>
<dbReference type="NCBIfam" id="NF010478">
    <property type="entry name" value="PRK13903.1"/>
    <property type="match status" value="1"/>
</dbReference>
<comment type="subcellular location">
    <subcellularLocation>
        <location evidence="3">Cytoplasm</location>
    </subcellularLocation>
</comment>
<dbReference type="GO" id="GO:0009252">
    <property type="term" value="P:peptidoglycan biosynthetic process"/>
    <property type="evidence" value="ECO:0007669"/>
    <property type="project" value="UniProtKB-UniPathway"/>
</dbReference>
<comment type="pathway">
    <text evidence="4">Cell wall biogenesis; peptidoglycan biosynthesis.</text>
</comment>
<dbReference type="EC" id="1.3.1.98" evidence="5"/>
<evidence type="ECO:0000256" key="7">
    <source>
        <dbReference type="ARBA" id="ARBA00022618"/>
    </source>
</evidence>
<dbReference type="InterPro" id="IPR016166">
    <property type="entry name" value="FAD-bd_PCMH"/>
</dbReference>
<evidence type="ECO:0000256" key="4">
    <source>
        <dbReference type="ARBA" id="ARBA00004752"/>
    </source>
</evidence>
<dbReference type="Pfam" id="PF02873">
    <property type="entry name" value="MurB_C"/>
    <property type="match status" value="1"/>
</dbReference>
<dbReference type="GO" id="GO:0071949">
    <property type="term" value="F:FAD binding"/>
    <property type="evidence" value="ECO:0007669"/>
    <property type="project" value="InterPro"/>
</dbReference>
<proteinExistence type="inferred from homology"/>
<evidence type="ECO:0000256" key="12">
    <source>
        <dbReference type="ARBA" id="ARBA00022984"/>
    </source>
</evidence>
<keyword evidence="12" id="KW-0573">Peptidoglycan synthesis</keyword>
<evidence type="ECO:0000256" key="15">
    <source>
        <dbReference type="ARBA" id="ARBA00023316"/>
    </source>
</evidence>
<keyword evidence="8" id="KW-0285">Flavoprotein</keyword>
<evidence type="ECO:0000256" key="1">
    <source>
        <dbReference type="ARBA" id="ARBA00001974"/>
    </source>
</evidence>
<sequence length="338" mass="36309">MDLQLEHDVALDALNTFGVAARAPRLVRVHDAREVRRLVDDAQLGACPKLILGGGSNLLLTRDPDALVVKVEIGGLRVLRDDADGCIVEAGAGVRWHELVEWTLRQGLPGLENLALIPGTVGAAPVQNIGAYGVELADRFESLDAVDLTTGREVTLDVATCRFGYRDSQFKHALAGRSLITRVRLRLPRPWAPQIAYADLARRFAGGATPSAQQVFDAVCEIRRAKLPDPAVLGNAGSFFKNPVVNRTIRNEILEEYPEIVSYPLADGSYKLAAAWMIDACGFKGRALGRAAVDARHALVLVNLGGASGAEIIALAQAVRAAVRGKFGVELEFEPVVV</sequence>
<dbReference type="GO" id="GO:0005829">
    <property type="term" value="C:cytosol"/>
    <property type="evidence" value="ECO:0007669"/>
    <property type="project" value="TreeGrafter"/>
</dbReference>
<evidence type="ECO:0000256" key="3">
    <source>
        <dbReference type="ARBA" id="ARBA00004496"/>
    </source>
</evidence>
<keyword evidence="7" id="KW-0132">Cell division</keyword>
<gene>
    <name evidence="18" type="primary">murB_10</name>
    <name evidence="18" type="ORF">GALL_265600</name>
</gene>
<comment type="cofactor">
    <cofactor evidence="1">
        <name>FAD</name>
        <dbReference type="ChEBI" id="CHEBI:57692"/>
    </cofactor>
</comment>
<evidence type="ECO:0000256" key="14">
    <source>
        <dbReference type="ARBA" id="ARBA00023306"/>
    </source>
</evidence>
<keyword evidence="9" id="KW-0274">FAD</keyword>
<dbReference type="EMBL" id="MLJW01000256">
    <property type="protein sequence ID" value="OIQ91549.1"/>
    <property type="molecule type" value="Genomic_DNA"/>
</dbReference>
<feature type="domain" description="FAD-binding PCMH-type" evidence="17">
    <location>
        <begin position="19"/>
        <end position="190"/>
    </location>
</feature>
<dbReference type="InterPro" id="IPR016169">
    <property type="entry name" value="FAD-bd_PCMH_sub2"/>
</dbReference>
<dbReference type="HAMAP" id="MF_00037">
    <property type="entry name" value="MurB"/>
    <property type="match status" value="1"/>
</dbReference>
<dbReference type="NCBIfam" id="NF000755">
    <property type="entry name" value="PRK00046.1"/>
    <property type="match status" value="1"/>
</dbReference>
<evidence type="ECO:0000256" key="11">
    <source>
        <dbReference type="ARBA" id="ARBA00022960"/>
    </source>
</evidence>
<evidence type="ECO:0000313" key="18">
    <source>
        <dbReference type="EMBL" id="OIQ91549.1"/>
    </source>
</evidence>
<dbReference type="GO" id="GO:0051301">
    <property type="term" value="P:cell division"/>
    <property type="evidence" value="ECO:0007669"/>
    <property type="project" value="UniProtKB-KW"/>
</dbReference>
<dbReference type="Gene3D" id="3.90.78.10">
    <property type="entry name" value="UDP-N-acetylenolpyruvoylglucosamine reductase, C-terminal domain"/>
    <property type="match status" value="1"/>
</dbReference>
<evidence type="ECO:0000259" key="17">
    <source>
        <dbReference type="PROSITE" id="PS51387"/>
    </source>
</evidence>
<comment type="catalytic activity">
    <reaction evidence="16">
        <text>UDP-N-acetyl-alpha-D-muramate + NADP(+) = UDP-N-acetyl-3-O-(1-carboxyvinyl)-alpha-D-glucosamine + NADPH + H(+)</text>
        <dbReference type="Rhea" id="RHEA:12248"/>
        <dbReference type="ChEBI" id="CHEBI:15378"/>
        <dbReference type="ChEBI" id="CHEBI:57783"/>
        <dbReference type="ChEBI" id="CHEBI:58349"/>
        <dbReference type="ChEBI" id="CHEBI:68483"/>
        <dbReference type="ChEBI" id="CHEBI:70757"/>
        <dbReference type="EC" id="1.3.1.98"/>
    </reaction>
</comment>
<dbReference type="GO" id="GO:0008762">
    <property type="term" value="F:UDP-N-acetylmuramate dehydrogenase activity"/>
    <property type="evidence" value="ECO:0007669"/>
    <property type="project" value="UniProtKB-EC"/>
</dbReference>
<dbReference type="NCBIfam" id="TIGR00179">
    <property type="entry name" value="murB"/>
    <property type="match status" value="1"/>
</dbReference>
<protein>
    <recommendedName>
        <fullName evidence="5">UDP-N-acetylmuramate dehydrogenase</fullName>
        <ecNumber evidence="5">1.3.1.98</ecNumber>
    </recommendedName>
</protein>
<evidence type="ECO:0000256" key="13">
    <source>
        <dbReference type="ARBA" id="ARBA00023002"/>
    </source>
</evidence>
<comment type="function">
    <text evidence="2">Cell wall formation.</text>
</comment>
<keyword evidence="6" id="KW-0963">Cytoplasm</keyword>
<keyword evidence="11" id="KW-0133">Cell shape</keyword>
<evidence type="ECO:0000256" key="8">
    <source>
        <dbReference type="ARBA" id="ARBA00022630"/>
    </source>
</evidence>
<keyword evidence="10" id="KW-0521">NADP</keyword>
<dbReference type="SUPFAM" id="SSF56176">
    <property type="entry name" value="FAD-binding/transporter-associated domain-like"/>
    <property type="match status" value="1"/>
</dbReference>
<comment type="caution">
    <text evidence="18">The sequence shown here is derived from an EMBL/GenBank/DDBJ whole genome shotgun (WGS) entry which is preliminary data.</text>
</comment>